<comment type="caution">
    <text evidence="1">The sequence shown here is derived from an EMBL/GenBank/DDBJ whole genome shotgun (WGS) entry which is preliminary data.</text>
</comment>
<proteinExistence type="predicted"/>
<dbReference type="EMBL" id="MU276019">
    <property type="protein sequence ID" value="KAI0043407.1"/>
    <property type="molecule type" value="Genomic_DNA"/>
</dbReference>
<evidence type="ECO:0000313" key="1">
    <source>
        <dbReference type="EMBL" id="KAI0043407.1"/>
    </source>
</evidence>
<gene>
    <name evidence="1" type="ORF">FA95DRAFT_1563318</name>
</gene>
<evidence type="ECO:0000313" key="2">
    <source>
        <dbReference type="Proteomes" id="UP000814033"/>
    </source>
</evidence>
<keyword evidence="2" id="KW-1185">Reference proteome</keyword>
<accession>A0ACB8RHL9</accession>
<reference evidence="1" key="2">
    <citation type="journal article" date="2022" name="New Phytol.">
        <title>Evolutionary transition to the ectomycorrhizal habit in the genomes of a hyperdiverse lineage of mushroom-forming fungi.</title>
        <authorList>
            <person name="Looney B."/>
            <person name="Miyauchi S."/>
            <person name="Morin E."/>
            <person name="Drula E."/>
            <person name="Courty P.E."/>
            <person name="Kohler A."/>
            <person name="Kuo A."/>
            <person name="LaButti K."/>
            <person name="Pangilinan J."/>
            <person name="Lipzen A."/>
            <person name="Riley R."/>
            <person name="Andreopoulos W."/>
            <person name="He G."/>
            <person name="Johnson J."/>
            <person name="Nolan M."/>
            <person name="Tritt A."/>
            <person name="Barry K.W."/>
            <person name="Grigoriev I.V."/>
            <person name="Nagy L.G."/>
            <person name="Hibbett D."/>
            <person name="Henrissat B."/>
            <person name="Matheny P.B."/>
            <person name="Labbe J."/>
            <person name="Martin F.M."/>
        </authorList>
    </citation>
    <scope>NUCLEOTIDE SEQUENCE</scope>
    <source>
        <strain evidence="1">FP105234-sp</strain>
    </source>
</reference>
<dbReference type="Proteomes" id="UP000814033">
    <property type="component" value="Unassembled WGS sequence"/>
</dbReference>
<sequence length="701" mass="74616">MSAITVTTSAAHSHPTEPLLHASTPYASTFHDLLTRQPPHPDTRSPTWDMPLSLEGDPVTAHERRGYWERTARKRLRRLRAVDGAILLAIGAWALYTAVRYFIAYVIYPAAHRQTVALALGISSLVSLTATLLIVFRYLIPHRLLLHDLPKFLRFRLSPPPLLFPLIASLFLLAPAAVNFALVFVWHRSSTPGLSLQGRCRWDLDVVWVGTGGQCQEHAAAWGAWLAAAAARLGLTAAALVGYHCIHRAHQSARLPSSPYFADLTDKSRQVSSPPLTSPRRTLSLRRVSLSPRNPPSDPFSPPPRPHSFFNTRPAIIPDVSPEPAHGHGHVGSMPSLTDATTEDDVHGVGSSESGGAPPRSLRRVRSVYDMQQGGSSRSSEDDSGLGFAHDDSDLQGFADRFRNLVSQVSRDIEDGLDLRSSASKSSSPSPSPSPPPPMPAFHHVLDTHIPYTSIDEFGRPSPPDERIAVLGGVVRRMPTIESVGSRERDRAMSSMGAWPPSPTTASLSSSRPPTRATMLSISVGDNTSQPPSRSNSLTYAAPPRGVPVTEVGELSSPRSSVRGSSGTSTSYHTAPPSGGSSTRSSGGEVPAGGAPPRSRSNSLGATEVLTPVTEHGESGELIHRLVASPEQLSPAPHADPLPPPGHVHDGGGGGAVTELGELGPGTVHSHDFAHSLPSVASYHTAPQSSLASSTNADSHI</sequence>
<reference evidence="1" key="1">
    <citation type="submission" date="2021-02" db="EMBL/GenBank/DDBJ databases">
        <authorList>
            <consortium name="DOE Joint Genome Institute"/>
            <person name="Ahrendt S."/>
            <person name="Looney B.P."/>
            <person name="Miyauchi S."/>
            <person name="Morin E."/>
            <person name="Drula E."/>
            <person name="Courty P.E."/>
            <person name="Chicoki N."/>
            <person name="Fauchery L."/>
            <person name="Kohler A."/>
            <person name="Kuo A."/>
            <person name="Labutti K."/>
            <person name="Pangilinan J."/>
            <person name="Lipzen A."/>
            <person name="Riley R."/>
            <person name="Andreopoulos W."/>
            <person name="He G."/>
            <person name="Johnson J."/>
            <person name="Barry K.W."/>
            <person name="Grigoriev I.V."/>
            <person name="Nagy L."/>
            <person name="Hibbett D."/>
            <person name="Henrissat B."/>
            <person name="Matheny P.B."/>
            <person name="Labbe J."/>
            <person name="Martin F."/>
        </authorList>
    </citation>
    <scope>NUCLEOTIDE SEQUENCE</scope>
    <source>
        <strain evidence="1">FP105234-sp</strain>
    </source>
</reference>
<name>A0ACB8RHL9_9AGAM</name>
<protein>
    <submittedName>
        <fullName evidence="1">Uncharacterized protein</fullName>
    </submittedName>
</protein>
<organism evidence="1 2">
    <name type="scientific">Auriscalpium vulgare</name>
    <dbReference type="NCBI Taxonomy" id="40419"/>
    <lineage>
        <taxon>Eukaryota</taxon>
        <taxon>Fungi</taxon>
        <taxon>Dikarya</taxon>
        <taxon>Basidiomycota</taxon>
        <taxon>Agaricomycotina</taxon>
        <taxon>Agaricomycetes</taxon>
        <taxon>Russulales</taxon>
        <taxon>Auriscalpiaceae</taxon>
        <taxon>Auriscalpium</taxon>
    </lineage>
</organism>